<keyword evidence="4" id="KW-1185">Reference proteome</keyword>
<keyword evidence="2" id="KW-0472">Membrane</keyword>
<name>A0A401ZWQ7_9CHLR</name>
<feature type="compositionally biased region" description="Polar residues" evidence="1">
    <location>
        <begin position="1"/>
        <end position="11"/>
    </location>
</feature>
<sequence length="129" mass="13648">MGETDGPSQVHYSGYTGAPEYAQPYQDPTYGRQKAGYDDAFMDDLAARIAQRTSQSSGGKIFAEPRRKSSPEPGQRLALGIVSVVMLVPLSAIILAGFHEAGGIGSLIAFGMACLAIFLINGVFNGTFD</sequence>
<feature type="region of interest" description="Disordered" evidence="1">
    <location>
        <begin position="52"/>
        <end position="74"/>
    </location>
</feature>
<feature type="transmembrane region" description="Helical" evidence="2">
    <location>
        <begin position="77"/>
        <end position="98"/>
    </location>
</feature>
<reference evidence="4" key="1">
    <citation type="submission" date="2018-12" db="EMBL/GenBank/DDBJ databases">
        <title>Tengunoibacter tsumagoiensis gen. nov., sp. nov., Dictyobacter kobayashii sp. nov., D. alpinus sp. nov., and D. joshuensis sp. nov. and description of Dictyobacteraceae fam. nov. within the order Ktedonobacterales isolated from Tengu-no-mugimeshi.</title>
        <authorList>
            <person name="Wang C.M."/>
            <person name="Zheng Y."/>
            <person name="Sakai Y."/>
            <person name="Toyoda A."/>
            <person name="Minakuchi Y."/>
            <person name="Abe K."/>
            <person name="Yokota A."/>
            <person name="Yabe S."/>
        </authorList>
    </citation>
    <scope>NUCLEOTIDE SEQUENCE [LARGE SCALE GENOMIC DNA]</scope>
    <source>
        <strain evidence="4">Uno3</strain>
    </source>
</reference>
<dbReference type="OrthoDB" id="3854538at2"/>
<gene>
    <name evidence="3" type="ORF">KTT_12080</name>
</gene>
<dbReference type="Proteomes" id="UP000287352">
    <property type="component" value="Unassembled WGS sequence"/>
</dbReference>
<keyword evidence="2" id="KW-1133">Transmembrane helix</keyword>
<feature type="transmembrane region" description="Helical" evidence="2">
    <location>
        <begin position="104"/>
        <end position="124"/>
    </location>
</feature>
<keyword evidence="2" id="KW-0812">Transmembrane</keyword>
<dbReference type="AlphaFoldDB" id="A0A401ZWQ7"/>
<protein>
    <submittedName>
        <fullName evidence="3">Uncharacterized protein</fullName>
    </submittedName>
</protein>
<evidence type="ECO:0000256" key="1">
    <source>
        <dbReference type="SAM" id="MobiDB-lite"/>
    </source>
</evidence>
<evidence type="ECO:0000313" key="4">
    <source>
        <dbReference type="Proteomes" id="UP000287352"/>
    </source>
</evidence>
<organism evidence="3 4">
    <name type="scientific">Tengunoibacter tsumagoiensis</name>
    <dbReference type="NCBI Taxonomy" id="2014871"/>
    <lineage>
        <taxon>Bacteria</taxon>
        <taxon>Bacillati</taxon>
        <taxon>Chloroflexota</taxon>
        <taxon>Ktedonobacteria</taxon>
        <taxon>Ktedonobacterales</taxon>
        <taxon>Dictyobacteraceae</taxon>
        <taxon>Tengunoibacter</taxon>
    </lineage>
</organism>
<proteinExistence type="predicted"/>
<dbReference type="RefSeq" id="WP_126579073.1">
    <property type="nucleotide sequence ID" value="NZ_BIFR01000001.1"/>
</dbReference>
<comment type="caution">
    <text evidence="3">The sequence shown here is derived from an EMBL/GenBank/DDBJ whole genome shotgun (WGS) entry which is preliminary data.</text>
</comment>
<evidence type="ECO:0000256" key="2">
    <source>
        <dbReference type="SAM" id="Phobius"/>
    </source>
</evidence>
<evidence type="ECO:0000313" key="3">
    <source>
        <dbReference type="EMBL" id="GCE11349.1"/>
    </source>
</evidence>
<accession>A0A401ZWQ7</accession>
<feature type="region of interest" description="Disordered" evidence="1">
    <location>
        <begin position="1"/>
        <end position="35"/>
    </location>
</feature>
<dbReference type="EMBL" id="BIFR01000001">
    <property type="protein sequence ID" value="GCE11349.1"/>
    <property type="molecule type" value="Genomic_DNA"/>
</dbReference>